<proteinExistence type="predicted"/>
<sequence length="121" mass="13105">MNDVARRLGGGPQAPSAAGRIEVDSAWLELYAKRVEDAAEELSLARGELHDNPLRPQSFGEIGRGLRTAEAYGRASRLLNQQLDRACDVLKAAGKGLHDVAGHYGGTEDEAVRLIKNADRR</sequence>
<dbReference type="EMBL" id="PVTF01000003">
    <property type="protein sequence ID" value="PRY43586.1"/>
    <property type="molecule type" value="Genomic_DNA"/>
</dbReference>
<accession>A0A2T0TD46</accession>
<dbReference type="AlphaFoldDB" id="A0A2T0TD46"/>
<name>A0A2T0TD46_9PSEU</name>
<gene>
    <name evidence="1" type="ORF">CLV43_103333</name>
</gene>
<keyword evidence="2" id="KW-1185">Reference proteome</keyword>
<comment type="caution">
    <text evidence="1">The sequence shown here is derived from an EMBL/GenBank/DDBJ whole genome shotgun (WGS) entry which is preliminary data.</text>
</comment>
<evidence type="ECO:0000313" key="1">
    <source>
        <dbReference type="EMBL" id="PRY43586.1"/>
    </source>
</evidence>
<dbReference type="RefSeq" id="WP_245886297.1">
    <property type="nucleotide sequence ID" value="NZ_PVTF01000003.1"/>
</dbReference>
<organism evidence="1 2">
    <name type="scientific">Umezawaea tangerina</name>
    <dbReference type="NCBI Taxonomy" id="84725"/>
    <lineage>
        <taxon>Bacteria</taxon>
        <taxon>Bacillati</taxon>
        <taxon>Actinomycetota</taxon>
        <taxon>Actinomycetes</taxon>
        <taxon>Pseudonocardiales</taxon>
        <taxon>Pseudonocardiaceae</taxon>
        <taxon>Umezawaea</taxon>
    </lineage>
</organism>
<protein>
    <recommendedName>
        <fullName evidence="3">Excreted virulence factor EspC (Type VII ESX diderm)</fullName>
    </recommendedName>
</protein>
<evidence type="ECO:0008006" key="3">
    <source>
        <dbReference type="Google" id="ProtNLM"/>
    </source>
</evidence>
<evidence type="ECO:0000313" key="2">
    <source>
        <dbReference type="Proteomes" id="UP000239494"/>
    </source>
</evidence>
<reference evidence="1 2" key="1">
    <citation type="submission" date="2018-03" db="EMBL/GenBank/DDBJ databases">
        <title>Genomic Encyclopedia of Archaeal and Bacterial Type Strains, Phase II (KMG-II): from individual species to whole genera.</title>
        <authorList>
            <person name="Goeker M."/>
        </authorList>
    </citation>
    <scope>NUCLEOTIDE SEQUENCE [LARGE SCALE GENOMIC DNA]</scope>
    <source>
        <strain evidence="1 2">DSM 44720</strain>
    </source>
</reference>
<dbReference type="Proteomes" id="UP000239494">
    <property type="component" value="Unassembled WGS sequence"/>
</dbReference>